<dbReference type="Proteomes" id="UP001187192">
    <property type="component" value="Unassembled WGS sequence"/>
</dbReference>
<comment type="caution">
    <text evidence="1">The sequence shown here is derived from an EMBL/GenBank/DDBJ whole genome shotgun (WGS) entry which is preliminary data.</text>
</comment>
<organism evidence="1 2">
    <name type="scientific">Ficus carica</name>
    <name type="common">Common fig</name>
    <dbReference type="NCBI Taxonomy" id="3494"/>
    <lineage>
        <taxon>Eukaryota</taxon>
        <taxon>Viridiplantae</taxon>
        <taxon>Streptophyta</taxon>
        <taxon>Embryophyta</taxon>
        <taxon>Tracheophyta</taxon>
        <taxon>Spermatophyta</taxon>
        <taxon>Magnoliopsida</taxon>
        <taxon>eudicotyledons</taxon>
        <taxon>Gunneridae</taxon>
        <taxon>Pentapetalae</taxon>
        <taxon>rosids</taxon>
        <taxon>fabids</taxon>
        <taxon>Rosales</taxon>
        <taxon>Moraceae</taxon>
        <taxon>Ficeae</taxon>
        <taxon>Ficus</taxon>
    </lineage>
</organism>
<sequence>MLQHSLQQAVLGGHVSFDCCPKGLVNLEKQPKALEGRAGKRKEIRRVKRKEKEEEYSGRESCRVASIFTPIVGE</sequence>
<dbReference type="EMBL" id="BTGU01000365">
    <property type="protein sequence ID" value="GMN66787.1"/>
    <property type="molecule type" value="Genomic_DNA"/>
</dbReference>
<gene>
    <name evidence="1" type="ORF">TIFTF001_035854</name>
</gene>
<evidence type="ECO:0000313" key="2">
    <source>
        <dbReference type="Proteomes" id="UP001187192"/>
    </source>
</evidence>
<evidence type="ECO:0000313" key="1">
    <source>
        <dbReference type="EMBL" id="GMN66787.1"/>
    </source>
</evidence>
<dbReference type="AlphaFoldDB" id="A0AA88JAL1"/>
<proteinExistence type="predicted"/>
<reference evidence="1" key="1">
    <citation type="submission" date="2023-07" db="EMBL/GenBank/DDBJ databases">
        <title>draft genome sequence of fig (Ficus carica).</title>
        <authorList>
            <person name="Takahashi T."/>
            <person name="Nishimura K."/>
        </authorList>
    </citation>
    <scope>NUCLEOTIDE SEQUENCE</scope>
</reference>
<name>A0AA88JAL1_FICCA</name>
<keyword evidence="2" id="KW-1185">Reference proteome</keyword>
<protein>
    <submittedName>
        <fullName evidence="1">Uncharacterized protein</fullName>
    </submittedName>
</protein>
<accession>A0AA88JAL1</accession>